<sequence length="110" mass="11723">MSMINDNVIGEISCFNLARRPPDGNVNEICVNSGTGDSSPSITAIATPITTTWIQGIEGRGRLVTDEVTFVMGDENPPFPPTVCLGRLWSDLIGSGAAAMLTELKSRIRS</sequence>
<protein>
    <submittedName>
        <fullName evidence="1">Uncharacterized protein</fullName>
    </submittedName>
</protein>
<proteinExistence type="predicted"/>
<gene>
    <name evidence="1" type="ORF">GWI33_001760</name>
</gene>
<evidence type="ECO:0000313" key="2">
    <source>
        <dbReference type="Proteomes" id="UP000625711"/>
    </source>
</evidence>
<dbReference type="EMBL" id="JAACXV010000149">
    <property type="protein sequence ID" value="KAF7282950.1"/>
    <property type="molecule type" value="Genomic_DNA"/>
</dbReference>
<accession>A0A834ILC8</accession>
<evidence type="ECO:0000313" key="1">
    <source>
        <dbReference type="EMBL" id="KAF7282950.1"/>
    </source>
</evidence>
<dbReference type="Proteomes" id="UP000625711">
    <property type="component" value="Unassembled WGS sequence"/>
</dbReference>
<keyword evidence="2" id="KW-1185">Reference proteome</keyword>
<dbReference type="AlphaFoldDB" id="A0A834ILC8"/>
<organism evidence="1 2">
    <name type="scientific">Rhynchophorus ferrugineus</name>
    <name type="common">Red palm weevil</name>
    <name type="synonym">Curculio ferrugineus</name>
    <dbReference type="NCBI Taxonomy" id="354439"/>
    <lineage>
        <taxon>Eukaryota</taxon>
        <taxon>Metazoa</taxon>
        <taxon>Ecdysozoa</taxon>
        <taxon>Arthropoda</taxon>
        <taxon>Hexapoda</taxon>
        <taxon>Insecta</taxon>
        <taxon>Pterygota</taxon>
        <taxon>Neoptera</taxon>
        <taxon>Endopterygota</taxon>
        <taxon>Coleoptera</taxon>
        <taxon>Polyphaga</taxon>
        <taxon>Cucujiformia</taxon>
        <taxon>Curculionidae</taxon>
        <taxon>Dryophthorinae</taxon>
        <taxon>Rhynchophorus</taxon>
    </lineage>
</organism>
<comment type="caution">
    <text evidence="1">The sequence shown here is derived from an EMBL/GenBank/DDBJ whole genome shotgun (WGS) entry which is preliminary data.</text>
</comment>
<name>A0A834ILC8_RHYFE</name>
<reference evidence="1" key="1">
    <citation type="submission" date="2020-08" db="EMBL/GenBank/DDBJ databases">
        <title>Genome sequencing and assembly of the red palm weevil Rhynchophorus ferrugineus.</title>
        <authorList>
            <person name="Dias G.B."/>
            <person name="Bergman C.M."/>
            <person name="Manee M."/>
        </authorList>
    </citation>
    <scope>NUCLEOTIDE SEQUENCE</scope>
    <source>
        <strain evidence="1">AA-2017</strain>
        <tissue evidence="1">Whole larva</tissue>
    </source>
</reference>